<proteinExistence type="inferred from homology"/>
<dbReference type="Pfam" id="PF04667">
    <property type="entry name" value="Endosulfine"/>
    <property type="match status" value="1"/>
</dbReference>
<gene>
    <name evidence="4" type="primary">PLESTMB000391</name>
    <name evidence="4" type="ORF">PLESTB_001139800</name>
</gene>
<dbReference type="InterPro" id="IPR006760">
    <property type="entry name" value="Endosulphine"/>
</dbReference>
<dbReference type="EMBL" id="BRXU01000016">
    <property type="protein sequence ID" value="GLC56732.1"/>
    <property type="molecule type" value="Genomic_DNA"/>
</dbReference>
<reference evidence="4 5" key="1">
    <citation type="journal article" date="2023" name="Commun. Biol.">
        <title>Reorganization of the ancestral sex-determining regions during the evolution of trioecy in Pleodorina starrii.</title>
        <authorList>
            <person name="Takahashi K."/>
            <person name="Suzuki S."/>
            <person name="Kawai-Toyooka H."/>
            <person name="Yamamoto K."/>
            <person name="Hamaji T."/>
            <person name="Ootsuki R."/>
            <person name="Yamaguchi H."/>
            <person name="Kawachi M."/>
            <person name="Higashiyama T."/>
            <person name="Nozaki H."/>
        </authorList>
    </citation>
    <scope>NUCLEOTIDE SEQUENCE [LARGE SCALE GENOMIC DNA]</scope>
    <source>
        <strain evidence="4 5">NIES-4479</strain>
    </source>
</reference>
<accession>A0A9W6BR49</accession>
<feature type="region of interest" description="Disordered" evidence="3">
    <location>
        <begin position="1"/>
        <end position="22"/>
    </location>
</feature>
<evidence type="ECO:0000256" key="1">
    <source>
        <dbReference type="ARBA" id="ARBA00010520"/>
    </source>
</evidence>
<evidence type="ECO:0000256" key="3">
    <source>
        <dbReference type="SAM" id="MobiDB-lite"/>
    </source>
</evidence>
<dbReference type="Proteomes" id="UP001165080">
    <property type="component" value="Unassembled WGS sequence"/>
</dbReference>
<dbReference type="OrthoDB" id="5949865at2759"/>
<name>A0A9W6BR49_9CHLO</name>
<comment type="similarity">
    <text evidence="1 2">Belongs to the endosulfine family.</text>
</comment>
<evidence type="ECO:0000256" key="2">
    <source>
        <dbReference type="RuleBase" id="RU363120"/>
    </source>
</evidence>
<evidence type="ECO:0000313" key="5">
    <source>
        <dbReference type="Proteomes" id="UP001165080"/>
    </source>
</evidence>
<comment type="caution">
    <text evidence="4">The sequence shown here is derived from an EMBL/GenBank/DDBJ whole genome shotgun (WGS) entry which is preliminary data.</text>
</comment>
<keyword evidence="5" id="KW-1185">Reference proteome</keyword>
<evidence type="ECO:0000313" key="4">
    <source>
        <dbReference type="EMBL" id="GLC56732.1"/>
    </source>
</evidence>
<sequence>MQRPPSDDLCSSSFSSSDMDMSEMARQEEMLVAKYGSLTLKKRALVGKRSTTRYFDSADWSLQKQGKLIPDVFLGFDCPIDQLPVKTEPTLPAQRNRSHLDAVGWAEPVAIPANNSRTVLDI</sequence>
<dbReference type="AlphaFoldDB" id="A0A9W6BR49"/>
<protein>
    <submittedName>
        <fullName evidence="4">Uncharacterized protein</fullName>
    </submittedName>
</protein>
<feature type="compositionally biased region" description="Low complexity" evidence="3">
    <location>
        <begin position="7"/>
        <end position="22"/>
    </location>
</feature>
<organism evidence="4 5">
    <name type="scientific">Pleodorina starrii</name>
    <dbReference type="NCBI Taxonomy" id="330485"/>
    <lineage>
        <taxon>Eukaryota</taxon>
        <taxon>Viridiplantae</taxon>
        <taxon>Chlorophyta</taxon>
        <taxon>core chlorophytes</taxon>
        <taxon>Chlorophyceae</taxon>
        <taxon>CS clade</taxon>
        <taxon>Chlamydomonadales</taxon>
        <taxon>Volvocaceae</taxon>
        <taxon>Pleodorina</taxon>
    </lineage>
</organism>